<name>A0AAW2JPD3_SESRA</name>
<comment type="caution">
    <text evidence="1">The sequence shown here is derived from an EMBL/GenBank/DDBJ whole genome shotgun (WGS) entry which is preliminary data.</text>
</comment>
<dbReference type="EMBL" id="JACGWJ010000034">
    <property type="protein sequence ID" value="KAL0295480.1"/>
    <property type="molecule type" value="Genomic_DNA"/>
</dbReference>
<gene>
    <name evidence="1" type="ORF">Sradi_6834800</name>
</gene>
<accession>A0AAW2JPD3</accession>
<dbReference type="AlphaFoldDB" id="A0AAW2JPD3"/>
<proteinExistence type="predicted"/>
<organism evidence="1">
    <name type="scientific">Sesamum radiatum</name>
    <name type="common">Black benniseed</name>
    <dbReference type="NCBI Taxonomy" id="300843"/>
    <lineage>
        <taxon>Eukaryota</taxon>
        <taxon>Viridiplantae</taxon>
        <taxon>Streptophyta</taxon>
        <taxon>Embryophyta</taxon>
        <taxon>Tracheophyta</taxon>
        <taxon>Spermatophyta</taxon>
        <taxon>Magnoliopsida</taxon>
        <taxon>eudicotyledons</taxon>
        <taxon>Gunneridae</taxon>
        <taxon>Pentapetalae</taxon>
        <taxon>asterids</taxon>
        <taxon>lamiids</taxon>
        <taxon>Lamiales</taxon>
        <taxon>Pedaliaceae</taxon>
        <taxon>Sesamum</taxon>
    </lineage>
</organism>
<evidence type="ECO:0000313" key="1">
    <source>
        <dbReference type="EMBL" id="KAL0295480.1"/>
    </source>
</evidence>
<protein>
    <submittedName>
        <fullName evidence="1">Uncharacterized protein</fullName>
    </submittedName>
</protein>
<sequence>MGGTIQETPKCPGRYPCPQPHISETVAGRTGTPFPRVSFLPRRNVLSGMDTPPMPDLEVPTHSAGGIQRSILETRGFSSSSSSAQTSFLSQEISSEEIPVLRDLDIPIQLDGGSIRSELLKIVFIMLKKLW</sequence>
<reference evidence="1" key="1">
    <citation type="submission" date="2020-06" db="EMBL/GenBank/DDBJ databases">
        <authorList>
            <person name="Li T."/>
            <person name="Hu X."/>
            <person name="Zhang T."/>
            <person name="Song X."/>
            <person name="Zhang H."/>
            <person name="Dai N."/>
            <person name="Sheng W."/>
            <person name="Hou X."/>
            <person name="Wei L."/>
        </authorList>
    </citation>
    <scope>NUCLEOTIDE SEQUENCE</scope>
    <source>
        <strain evidence="1">G02</strain>
        <tissue evidence="1">Leaf</tissue>
    </source>
</reference>
<reference evidence="1" key="2">
    <citation type="journal article" date="2024" name="Plant">
        <title>Genomic evolution and insights into agronomic trait innovations of Sesamum species.</title>
        <authorList>
            <person name="Miao H."/>
            <person name="Wang L."/>
            <person name="Qu L."/>
            <person name="Liu H."/>
            <person name="Sun Y."/>
            <person name="Le M."/>
            <person name="Wang Q."/>
            <person name="Wei S."/>
            <person name="Zheng Y."/>
            <person name="Lin W."/>
            <person name="Duan Y."/>
            <person name="Cao H."/>
            <person name="Xiong S."/>
            <person name="Wang X."/>
            <person name="Wei L."/>
            <person name="Li C."/>
            <person name="Ma Q."/>
            <person name="Ju M."/>
            <person name="Zhao R."/>
            <person name="Li G."/>
            <person name="Mu C."/>
            <person name="Tian Q."/>
            <person name="Mei H."/>
            <person name="Zhang T."/>
            <person name="Gao T."/>
            <person name="Zhang H."/>
        </authorList>
    </citation>
    <scope>NUCLEOTIDE SEQUENCE</scope>
    <source>
        <strain evidence="1">G02</strain>
    </source>
</reference>